<name>A0A9X0LBR5_9ACTN</name>
<reference evidence="2 3" key="1">
    <citation type="submission" date="2015-10" db="EMBL/GenBank/DDBJ databases">
        <authorList>
            <person name="Ju K.-S."/>
            <person name="Doroghazi J.R."/>
            <person name="Metcalf W.W."/>
        </authorList>
    </citation>
    <scope>NUCLEOTIDE SEQUENCE [LARGE SCALE GENOMIC DNA]</scope>
    <source>
        <strain evidence="2 3">NRRL B-24793</strain>
    </source>
</reference>
<evidence type="ECO:0000313" key="2">
    <source>
        <dbReference type="EMBL" id="KUJ44183.1"/>
    </source>
</evidence>
<comment type="caution">
    <text evidence="2">The sequence shown here is derived from an EMBL/GenBank/DDBJ whole genome shotgun (WGS) entry which is preliminary data.</text>
</comment>
<protein>
    <submittedName>
        <fullName evidence="2">Uncharacterized protein</fullName>
    </submittedName>
</protein>
<keyword evidence="1" id="KW-0812">Transmembrane</keyword>
<dbReference type="AlphaFoldDB" id="A0A9X0LBR5"/>
<feature type="transmembrane region" description="Helical" evidence="1">
    <location>
        <begin position="16"/>
        <end position="40"/>
    </location>
</feature>
<keyword evidence="1" id="KW-1133">Transmembrane helix</keyword>
<organism evidence="2 3">
    <name type="scientific">Micromonospora maris</name>
    <dbReference type="NCBI Taxonomy" id="1003110"/>
    <lineage>
        <taxon>Bacteria</taxon>
        <taxon>Bacillati</taxon>
        <taxon>Actinomycetota</taxon>
        <taxon>Actinomycetes</taxon>
        <taxon>Micromonosporales</taxon>
        <taxon>Micromonosporaceae</taxon>
        <taxon>Micromonospora</taxon>
    </lineage>
</organism>
<dbReference type="EMBL" id="LMWI01000002">
    <property type="protein sequence ID" value="KUJ44183.1"/>
    <property type="molecule type" value="Genomic_DNA"/>
</dbReference>
<dbReference type="Proteomes" id="UP000053246">
    <property type="component" value="Unassembled WGS sequence"/>
</dbReference>
<keyword evidence="1" id="KW-0472">Membrane</keyword>
<keyword evidence="3" id="KW-1185">Reference proteome</keyword>
<sequence>MQQVRPLDPNHEMREIMLHMVVSVVLGGLLPGFLLGLLAFKVKSRWCPRCGESTHTMPPAEGSR</sequence>
<accession>A0A9X0LBR5</accession>
<proteinExistence type="predicted"/>
<evidence type="ECO:0000256" key="1">
    <source>
        <dbReference type="SAM" id="Phobius"/>
    </source>
</evidence>
<evidence type="ECO:0000313" key="3">
    <source>
        <dbReference type="Proteomes" id="UP000053246"/>
    </source>
</evidence>
<gene>
    <name evidence="2" type="ORF">ADL17_13195</name>
</gene>